<evidence type="ECO:0000313" key="1">
    <source>
        <dbReference type="EMBL" id="KAJ8672892.1"/>
    </source>
</evidence>
<comment type="caution">
    <text evidence="1">The sequence shown here is derived from an EMBL/GenBank/DDBJ whole genome shotgun (WGS) entry which is preliminary data.</text>
</comment>
<reference evidence="1" key="1">
    <citation type="submission" date="2023-04" db="EMBL/GenBank/DDBJ databases">
        <title>A chromosome-level genome assembly of the parasitoid wasp Eretmocerus hayati.</title>
        <authorList>
            <person name="Zhong Y."/>
            <person name="Liu S."/>
            <person name="Liu Y."/>
        </authorList>
    </citation>
    <scope>NUCLEOTIDE SEQUENCE</scope>
    <source>
        <strain evidence="1">ZJU_SS_LIU_2023</strain>
    </source>
</reference>
<organism evidence="1 2">
    <name type="scientific">Eretmocerus hayati</name>
    <dbReference type="NCBI Taxonomy" id="131215"/>
    <lineage>
        <taxon>Eukaryota</taxon>
        <taxon>Metazoa</taxon>
        <taxon>Ecdysozoa</taxon>
        <taxon>Arthropoda</taxon>
        <taxon>Hexapoda</taxon>
        <taxon>Insecta</taxon>
        <taxon>Pterygota</taxon>
        <taxon>Neoptera</taxon>
        <taxon>Endopterygota</taxon>
        <taxon>Hymenoptera</taxon>
        <taxon>Apocrita</taxon>
        <taxon>Proctotrupomorpha</taxon>
        <taxon>Chalcidoidea</taxon>
        <taxon>Aphelinidae</taxon>
        <taxon>Aphelininae</taxon>
        <taxon>Eretmocerus</taxon>
    </lineage>
</organism>
<evidence type="ECO:0000313" key="2">
    <source>
        <dbReference type="Proteomes" id="UP001239111"/>
    </source>
</evidence>
<keyword evidence="2" id="KW-1185">Reference proteome</keyword>
<sequence length="431" mass="48355">MTDNAVKDPYLRHLFDANPAFNVYNSELINLSVGAPGPDLLKNCTDLLAQSTKHRLEEEEREGKYFLFQYGITSGLWECRNELSKFLSRRYGNVVARENLTLTAGATHGLQLILNTLLAPNGVIFVDEVTYMIALDVFKQFSMLKITSVPMKNGVVNLDALENLIEAEAHSRKVTVGDGKIFWAMYYAVPIFHNPTGMSLSPDASKRLAQIAQKKDFLVVCDDVYNLLHYETDQPPRRLFEFDDPKSADYRGGNIISNGSFSKILSPAIRVGWIESGPRIVSVLKESGILKSGGAVNHYTSGLIASLLQLGLEDRHLDHLVTTYKERMRTLCDTLDGNLPSNCSYRRPAGGYFVWIELPEGCDADPFLKWCQERHKVLAIPGSRFSIEGKSRNYIRVSIGFHKAETIEKAARILCNAISEYNKEKHPDIST</sequence>
<proteinExistence type="predicted"/>
<dbReference type="Proteomes" id="UP001239111">
    <property type="component" value="Chromosome 3"/>
</dbReference>
<name>A0ACC2NP64_9HYME</name>
<gene>
    <name evidence="1" type="ORF">QAD02_004153</name>
</gene>
<protein>
    <submittedName>
        <fullName evidence="1">Uncharacterized protein</fullName>
    </submittedName>
</protein>
<dbReference type="EMBL" id="CM056743">
    <property type="protein sequence ID" value="KAJ8672892.1"/>
    <property type="molecule type" value="Genomic_DNA"/>
</dbReference>
<accession>A0ACC2NP64</accession>